<protein>
    <recommendedName>
        <fullName evidence="4">Peptidase A2 domain-containing protein</fullName>
    </recommendedName>
</protein>
<evidence type="ECO:0000313" key="2">
    <source>
        <dbReference type="EMBL" id="GBG73371.1"/>
    </source>
</evidence>
<dbReference type="Gene3D" id="2.40.70.10">
    <property type="entry name" value="Acid Proteases"/>
    <property type="match status" value="1"/>
</dbReference>
<dbReference type="CDD" id="cd00303">
    <property type="entry name" value="retropepsin_like"/>
    <property type="match status" value="1"/>
</dbReference>
<keyword evidence="3" id="KW-1185">Reference proteome</keyword>
<evidence type="ECO:0008006" key="4">
    <source>
        <dbReference type="Google" id="ProtNLM"/>
    </source>
</evidence>
<dbReference type="Pfam" id="PF13650">
    <property type="entry name" value="Asp_protease_2"/>
    <property type="match status" value="1"/>
</dbReference>
<dbReference type="EMBL" id="BFEA01000182">
    <property type="protein sequence ID" value="GBG73371.1"/>
    <property type="molecule type" value="Genomic_DNA"/>
</dbReference>
<evidence type="ECO:0000313" key="3">
    <source>
        <dbReference type="Proteomes" id="UP000265515"/>
    </source>
</evidence>
<sequence length="383" mass="43573">MVKRYCKIQYKEEVEELVQDSLDWAEFKRKLLEKYLLSDQLLDLTDLRKILYRLLKQQKENRKRLQVGTDKDKGVYKTLSDMREMMSSMKERRLKLQVMMTKAKTGKRKGKEPVTEESSSESESEEERGPPQHATTVHLDRMEGVPPDKFYILGSGTVETILNDEVVLHGVIDNGSEAVIIDEERAVRLGLDLDRSYLFEIETANGRKQKIFGVCHNVAIEVEGLRVLMPVFAVRNCSSDLLLGRTWLSHVHAVTVERSDGSQMLSIKHPDGGQIMIETVEPRDPRNRAALADGGGRKPVTLASRSLRFCEKKYGALLTEEEGRIVEIEDLGNRVLVGENSYLKDEDEEFLRVFFKGAAPYGGRPKKHKAVTQKVKLVAVARE</sequence>
<dbReference type="SUPFAM" id="SSF50630">
    <property type="entry name" value="Acid proteases"/>
    <property type="match status" value="1"/>
</dbReference>
<accession>A0A388KTI1</accession>
<proteinExistence type="predicted"/>
<dbReference type="Proteomes" id="UP000265515">
    <property type="component" value="Unassembled WGS sequence"/>
</dbReference>
<feature type="region of interest" description="Disordered" evidence="1">
    <location>
        <begin position="101"/>
        <end position="135"/>
    </location>
</feature>
<dbReference type="OrthoDB" id="5596707at2759"/>
<comment type="caution">
    <text evidence="2">The sequence shown here is derived from an EMBL/GenBank/DDBJ whole genome shotgun (WGS) entry which is preliminary data.</text>
</comment>
<dbReference type="AlphaFoldDB" id="A0A388KTI1"/>
<reference evidence="2 3" key="1">
    <citation type="journal article" date="2018" name="Cell">
        <title>The Chara Genome: Secondary Complexity and Implications for Plant Terrestrialization.</title>
        <authorList>
            <person name="Nishiyama T."/>
            <person name="Sakayama H."/>
            <person name="Vries J.D."/>
            <person name="Buschmann H."/>
            <person name="Saint-Marcoux D."/>
            <person name="Ullrich K.K."/>
            <person name="Haas F.B."/>
            <person name="Vanderstraeten L."/>
            <person name="Becker D."/>
            <person name="Lang D."/>
            <person name="Vosolsobe S."/>
            <person name="Rombauts S."/>
            <person name="Wilhelmsson P.K.I."/>
            <person name="Janitza P."/>
            <person name="Kern R."/>
            <person name="Heyl A."/>
            <person name="Rumpler F."/>
            <person name="Villalobos L.I.A.C."/>
            <person name="Clay J.M."/>
            <person name="Skokan R."/>
            <person name="Toyoda A."/>
            <person name="Suzuki Y."/>
            <person name="Kagoshima H."/>
            <person name="Schijlen E."/>
            <person name="Tajeshwar N."/>
            <person name="Catarino B."/>
            <person name="Hetherington A.J."/>
            <person name="Saltykova A."/>
            <person name="Bonnot C."/>
            <person name="Breuninger H."/>
            <person name="Symeonidi A."/>
            <person name="Radhakrishnan G.V."/>
            <person name="Van Nieuwerburgh F."/>
            <person name="Deforce D."/>
            <person name="Chang C."/>
            <person name="Karol K.G."/>
            <person name="Hedrich R."/>
            <person name="Ulvskov P."/>
            <person name="Glockner G."/>
            <person name="Delwiche C.F."/>
            <person name="Petrasek J."/>
            <person name="Van de Peer Y."/>
            <person name="Friml J."/>
            <person name="Beilby M."/>
            <person name="Dolan L."/>
            <person name="Kohara Y."/>
            <person name="Sugano S."/>
            <person name="Fujiyama A."/>
            <person name="Delaux P.-M."/>
            <person name="Quint M."/>
            <person name="TheiBen G."/>
            <person name="Hagemann M."/>
            <person name="Harholt J."/>
            <person name="Dunand C."/>
            <person name="Zachgo S."/>
            <person name="Langdale J."/>
            <person name="Maumus F."/>
            <person name="Straeten D.V.D."/>
            <person name="Gould S.B."/>
            <person name="Rensing S.A."/>
        </authorList>
    </citation>
    <scope>NUCLEOTIDE SEQUENCE [LARGE SCALE GENOMIC DNA]</scope>
    <source>
        <strain evidence="2 3">S276</strain>
    </source>
</reference>
<name>A0A388KTI1_CHABU</name>
<evidence type="ECO:0000256" key="1">
    <source>
        <dbReference type="SAM" id="MobiDB-lite"/>
    </source>
</evidence>
<dbReference type="InterPro" id="IPR021109">
    <property type="entry name" value="Peptidase_aspartic_dom_sf"/>
</dbReference>
<dbReference type="Gramene" id="GBG73371">
    <property type="protein sequence ID" value="GBG73371"/>
    <property type="gene ID" value="CBR_g16086"/>
</dbReference>
<gene>
    <name evidence="2" type="ORF">CBR_g16086</name>
</gene>
<organism evidence="2 3">
    <name type="scientific">Chara braunii</name>
    <name type="common">Braun's stonewort</name>
    <dbReference type="NCBI Taxonomy" id="69332"/>
    <lineage>
        <taxon>Eukaryota</taxon>
        <taxon>Viridiplantae</taxon>
        <taxon>Streptophyta</taxon>
        <taxon>Charophyceae</taxon>
        <taxon>Charales</taxon>
        <taxon>Characeae</taxon>
        <taxon>Chara</taxon>
    </lineage>
</organism>